<dbReference type="WBParaSite" id="ECPE_0001328801-mRNA-1">
    <property type="protein sequence ID" value="ECPE_0001328801-mRNA-1"/>
    <property type="gene ID" value="ECPE_0001328801"/>
</dbReference>
<dbReference type="InterPro" id="IPR039261">
    <property type="entry name" value="FNR_nucleotide-bd"/>
</dbReference>
<dbReference type="GO" id="GO:0005739">
    <property type="term" value="C:mitochondrion"/>
    <property type="evidence" value="ECO:0007669"/>
    <property type="project" value="TreeGrafter"/>
</dbReference>
<feature type="binding site" evidence="5">
    <location>
        <position position="53"/>
    </location>
    <ligand>
        <name>FAD</name>
        <dbReference type="ChEBI" id="CHEBI:57692"/>
    </ligand>
</feature>
<dbReference type="Proteomes" id="UP000272942">
    <property type="component" value="Unassembled WGS sequence"/>
</dbReference>
<dbReference type="EMBL" id="UZAN01054642">
    <property type="protein sequence ID" value="VDP90521.1"/>
    <property type="molecule type" value="Genomic_DNA"/>
</dbReference>
<evidence type="ECO:0000259" key="7">
    <source>
        <dbReference type="Pfam" id="PF00175"/>
    </source>
</evidence>
<evidence type="ECO:0000256" key="3">
    <source>
        <dbReference type="ARBA" id="ARBA00022827"/>
    </source>
</evidence>
<gene>
    <name evidence="8" type="ORF">ECPE_LOCUS13249</name>
</gene>
<feature type="domain" description="Oxidoreductase FAD/NAD(P)-binding" evidence="7">
    <location>
        <begin position="103"/>
        <end position="171"/>
    </location>
</feature>
<evidence type="ECO:0000313" key="9">
    <source>
        <dbReference type="Proteomes" id="UP000272942"/>
    </source>
</evidence>
<dbReference type="Pfam" id="PF00175">
    <property type="entry name" value="NAD_binding_1"/>
    <property type="match status" value="1"/>
</dbReference>
<evidence type="ECO:0000256" key="6">
    <source>
        <dbReference type="SAM" id="Phobius"/>
    </source>
</evidence>
<dbReference type="SUPFAM" id="SSF52343">
    <property type="entry name" value="Ferredoxin reductase-like, C-terminal NADP-linked domain"/>
    <property type="match status" value="1"/>
</dbReference>
<proteinExistence type="predicted"/>
<feature type="transmembrane region" description="Helical" evidence="6">
    <location>
        <begin position="12"/>
        <end position="36"/>
    </location>
</feature>
<dbReference type="GO" id="GO:0071949">
    <property type="term" value="F:FAD binding"/>
    <property type="evidence" value="ECO:0007669"/>
    <property type="project" value="TreeGrafter"/>
</dbReference>
<keyword evidence="6" id="KW-0812">Transmembrane</keyword>
<accession>A0A183B214</accession>
<evidence type="ECO:0000313" key="10">
    <source>
        <dbReference type="WBParaSite" id="ECPE_0001328801-mRNA-1"/>
    </source>
</evidence>
<evidence type="ECO:0000313" key="8">
    <source>
        <dbReference type="EMBL" id="VDP90521.1"/>
    </source>
</evidence>
<dbReference type="PANTHER" id="PTHR19370:SF185">
    <property type="entry name" value="NADH-CYTOCHROME B5 REDUCTASE"/>
    <property type="match status" value="1"/>
</dbReference>
<dbReference type="OrthoDB" id="432685at2759"/>
<reference evidence="10" key="1">
    <citation type="submission" date="2016-06" db="UniProtKB">
        <authorList>
            <consortium name="WormBaseParasite"/>
        </authorList>
    </citation>
    <scope>IDENTIFICATION</scope>
</reference>
<evidence type="ECO:0000256" key="4">
    <source>
        <dbReference type="ARBA" id="ARBA00023002"/>
    </source>
</evidence>
<keyword evidence="4" id="KW-0560">Oxidoreductase</keyword>
<dbReference type="PRINTS" id="PR00406">
    <property type="entry name" value="CYTB5RDTASE"/>
</dbReference>
<keyword evidence="6" id="KW-0472">Membrane</keyword>
<keyword evidence="9" id="KW-1185">Reference proteome</keyword>
<dbReference type="InterPro" id="IPR001834">
    <property type="entry name" value="CBR-like"/>
</dbReference>
<dbReference type="GO" id="GO:0016491">
    <property type="term" value="F:oxidoreductase activity"/>
    <property type="evidence" value="ECO:0007669"/>
    <property type="project" value="UniProtKB-KW"/>
</dbReference>
<reference evidence="8 9" key="2">
    <citation type="submission" date="2018-11" db="EMBL/GenBank/DDBJ databases">
        <authorList>
            <consortium name="Pathogen Informatics"/>
        </authorList>
    </citation>
    <scope>NUCLEOTIDE SEQUENCE [LARGE SCALE GENOMIC DNA]</scope>
    <source>
        <strain evidence="8 9">Egypt</strain>
    </source>
</reference>
<feature type="binding site" evidence="5">
    <location>
        <position position="54"/>
    </location>
    <ligand>
        <name>FAD</name>
        <dbReference type="ChEBI" id="CHEBI:57692"/>
    </ligand>
</feature>
<evidence type="ECO:0000256" key="2">
    <source>
        <dbReference type="ARBA" id="ARBA00022630"/>
    </source>
</evidence>
<dbReference type="SUPFAM" id="SSF63380">
    <property type="entry name" value="Riboflavin synthase domain-like"/>
    <property type="match status" value="1"/>
</dbReference>
<dbReference type="InterPro" id="IPR001433">
    <property type="entry name" value="OxRdtase_FAD/NAD-bd"/>
</dbReference>
<name>A0A183B214_9TREM</name>
<keyword evidence="3 5" id="KW-0274">FAD</keyword>
<dbReference type="InterPro" id="IPR017938">
    <property type="entry name" value="Riboflavin_synthase-like_b-brl"/>
</dbReference>
<sequence length="215" mass="24550">YGVGTKLDLKPVLYIYIYVYLYIGLAITFIICFWWFQVYKAGVNPNFPNGGKMSQFVMNIPIEQFIDVRGPGGNLHYKGRGVFDIKPDAASPPNEYKATYVSMICGGSGITPMFQLLTHILHDKKDCTKLALLYANNTEGDILLRDELEDLKDKFPDQFKLWYTVTEAPPRNSLHCISLYDDDACLITLCIDGFSVPHFIRQCTNRLVPHSVYRF</sequence>
<keyword evidence="6" id="KW-1133">Transmembrane helix</keyword>
<evidence type="ECO:0000256" key="5">
    <source>
        <dbReference type="PIRSR" id="PIRSR601834-1"/>
    </source>
</evidence>
<organism evidence="10">
    <name type="scientific">Echinostoma caproni</name>
    <dbReference type="NCBI Taxonomy" id="27848"/>
    <lineage>
        <taxon>Eukaryota</taxon>
        <taxon>Metazoa</taxon>
        <taxon>Spiralia</taxon>
        <taxon>Lophotrochozoa</taxon>
        <taxon>Platyhelminthes</taxon>
        <taxon>Trematoda</taxon>
        <taxon>Digenea</taxon>
        <taxon>Plagiorchiida</taxon>
        <taxon>Echinostomata</taxon>
        <taxon>Echinostomatoidea</taxon>
        <taxon>Echinostomatidae</taxon>
        <taxon>Echinostoma</taxon>
    </lineage>
</organism>
<dbReference type="Gene3D" id="3.40.50.80">
    <property type="entry name" value="Nucleotide-binding domain of ferredoxin-NADP reductase (FNR) module"/>
    <property type="match status" value="1"/>
</dbReference>
<dbReference type="PANTHER" id="PTHR19370">
    <property type="entry name" value="NADH-CYTOCHROME B5 REDUCTASE"/>
    <property type="match status" value="1"/>
</dbReference>
<dbReference type="CDD" id="cd06183">
    <property type="entry name" value="cyt_b5_reduct_like"/>
    <property type="match status" value="1"/>
</dbReference>
<keyword evidence="2 5" id="KW-0285">Flavoprotein</keyword>
<feature type="binding site" evidence="5">
    <location>
        <position position="52"/>
    </location>
    <ligand>
        <name>FAD</name>
        <dbReference type="ChEBI" id="CHEBI:57692"/>
    </ligand>
</feature>
<dbReference type="AlphaFoldDB" id="A0A183B214"/>
<evidence type="ECO:0000256" key="1">
    <source>
        <dbReference type="ARBA" id="ARBA00001974"/>
    </source>
</evidence>
<protein>
    <submittedName>
        <fullName evidence="10">Cytochrome-b5 reductase</fullName>
    </submittedName>
</protein>
<feature type="binding site" evidence="5">
    <location>
        <position position="111"/>
    </location>
    <ligand>
        <name>FAD</name>
        <dbReference type="ChEBI" id="CHEBI:57692"/>
    </ligand>
</feature>
<comment type="cofactor">
    <cofactor evidence="1 5">
        <name>FAD</name>
        <dbReference type="ChEBI" id="CHEBI:57692"/>
    </cofactor>
</comment>